<dbReference type="PROSITE" id="PS51257">
    <property type="entry name" value="PROKAR_LIPOPROTEIN"/>
    <property type="match status" value="1"/>
</dbReference>
<dbReference type="AlphaFoldDB" id="A0A366LWC6"/>
<organism evidence="1 2">
    <name type="scientific">Spongiactinospora rosea</name>
    <dbReference type="NCBI Taxonomy" id="2248750"/>
    <lineage>
        <taxon>Bacteria</taxon>
        <taxon>Bacillati</taxon>
        <taxon>Actinomycetota</taxon>
        <taxon>Actinomycetes</taxon>
        <taxon>Streptosporangiales</taxon>
        <taxon>Streptosporangiaceae</taxon>
        <taxon>Spongiactinospora</taxon>
    </lineage>
</organism>
<name>A0A366LWC6_9ACTN</name>
<accession>A0A366LWC6</accession>
<protein>
    <recommendedName>
        <fullName evidence="3">Lipoprotein</fullName>
    </recommendedName>
</protein>
<comment type="caution">
    <text evidence="1">The sequence shown here is derived from an EMBL/GenBank/DDBJ whole genome shotgun (WGS) entry which is preliminary data.</text>
</comment>
<evidence type="ECO:0000313" key="1">
    <source>
        <dbReference type="EMBL" id="RBQ18057.1"/>
    </source>
</evidence>
<keyword evidence="2" id="KW-1185">Reference proteome</keyword>
<evidence type="ECO:0008006" key="3">
    <source>
        <dbReference type="Google" id="ProtNLM"/>
    </source>
</evidence>
<reference evidence="1 2" key="1">
    <citation type="submission" date="2018-06" db="EMBL/GenBank/DDBJ databases">
        <title>Sphaerisporangium craniellae sp. nov., isolated from a marine sponge in the South China Sea.</title>
        <authorList>
            <person name="Li L."/>
        </authorList>
    </citation>
    <scope>NUCLEOTIDE SEQUENCE [LARGE SCALE GENOMIC DNA]</scope>
    <source>
        <strain evidence="1 2">LHW63015</strain>
    </source>
</reference>
<evidence type="ECO:0000313" key="2">
    <source>
        <dbReference type="Proteomes" id="UP000253303"/>
    </source>
</evidence>
<dbReference type="Proteomes" id="UP000253303">
    <property type="component" value="Unassembled WGS sequence"/>
</dbReference>
<dbReference type="EMBL" id="QMEY01000009">
    <property type="protein sequence ID" value="RBQ18057.1"/>
    <property type="molecule type" value="Genomic_DNA"/>
</dbReference>
<sequence>MTTLAGRASLATGMLALACLSGCSDDKPLAVLGAGTMDGASWRVELVEDTGEFCTRAWVADVRTSYGCAPAPRAADLPVNFVLDGSDPRILLIYGIAAPKVVRMESHGDRTLAVPLRTQAAAPDRRYFAYAVRPGTARDLIAFAASGEPIFSGAAKIREFS</sequence>
<proteinExistence type="predicted"/>
<gene>
    <name evidence="1" type="ORF">DP939_22085</name>
</gene>